<dbReference type="GO" id="GO:0004930">
    <property type="term" value="F:G protein-coupled receptor activity"/>
    <property type="evidence" value="ECO:0007669"/>
    <property type="project" value="TreeGrafter"/>
</dbReference>
<dbReference type="SUPFAM" id="SSF81321">
    <property type="entry name" value="Family A G protein-coupled receptor-like"/>
    <property type="match status" value="1"/>
</dbReference>
<proteinExistence type="predicted"/>
<feature type="transmembrane region" description="Helical" evidence="6">
    <location>
        <begin position="142"/>
        <end position="163"/>
    </location>
</feature>
<organism evidence="9 10">
    <name type="scientific">Lecanosticta acicola</name>
    <dbReference type="NCBI Taxonomy" id="111012"/>
    <lineage>
        <taxon>Eukaryota</taxon>
        <taxon>Fungi</taxon>
        <taxon>Dikarya</taxon>
        <taxon>Ascomycota</taxon>
        <taxon>Pezizomycotina</taxon>
        <taxon>Dothideomycetes</taxon>
        <taxon>Dothideomycetidae</taxon>
        <taxon>Mycosphaerellales</taxon>
        <taxon>Mycosphaerellaceae</taxon>
        <taxon>Lecanosticta</taxon>
    </lineage>
</organism>
<dbReference type="Gene3D" id="1.20.1070.10">
    <property type="entry name" value="Rhodopsin 7-helix transmembrane proteins"/>
    <property type="match status" value="1"/>
</dbReference>
<evidence type="ECO:0000256" key="2">
    <source>
        <dbReference type="ARBA" id="ARBA00022692"/>
    </source>
</evidence>
<evidence type="ECO:0000256" key="6">
    <source>
        <dbReference type="SAM" id="Phobius"/>
    </source>
</evidence>
<evidence type="ECO:0000313" key="9">
    <source>
        <dbReference type="EMBL" id="CAK4030373.1"/>
    </source>
</evidence>
<evidence type="ECO:0000259" key="8">
    <source>
        <dbReference type="Pfam" id="PF11970"/>
    </source>
</evidence>
<sequence length="715" mass="80050">MPSLPHTAWDGDILQHAGLALRDVLALHKSTTLPLAASHVRHEVQKSALDLNNFNASAIMLPSQENQIQVIATTFSSVSILAAICAMYWFLMMRRNFRRDLVLMLICGDFWKAAWFLVFASLSLSNGDIPTTSSFCQASGYLLQAGIEACDIAIFLMSLHMHLQIFPPKNSFLGHDGLSRIRHWVVGAWFIVPSVLASLAFINERGAYVSQGGFCTLPIRPFWYRLALSWIPRYLICIYIMYVAISIYRHVGYEFKVFGEVRDGSSSFNQASSIATRTATNHKVTSPQVSTARTQSTLSDAAIAEKHAGDEGIAPDDDFAATTPSALPWRTASSESRPNHNTRRQSVPNWAGSFGAAGPEHTTLITRPTAPRSKSNPSSRRESRTIAENIATEDFAPQPPPFNFERARGSVSTVATVRSSGAHSSYEQRQPSLDTITEHRTSASTGTSIPGNAASKAMKQRRRVIQRQLRLLFIYPVVYTCLWILPFVNHCLNYSNHFAQHPIFALNALNIFCQNIMGLCDVVIFCWRERPWRHIPGSDGTFFGSFCFWRFAFDGQSAAERRTSSPMEKSSVEKQASKKSHSGLLASWKSWWSRSMAGKTPAAGANSKHSPHSSNRASISAAPMTPSRRAPPIPMHRRTHSGGGELRMMEAERAHERLQMERADWNLHRTSLNERRTSVMSANLVREQQQQQPDSPPPPQRKEWWDRQMSVMDDF</sequence>
<feature type="transmembrane region" description="Helical" evidence="6">
    <location>
        <begin position="508"/>
        <end position="527"/>
    </location>
</feature>
<dbReference type="GO" id="GO:0007189">
    <property type="term" value="P:adenylate cyclase-activating G protein-coupled receptor signaling pathway"/>
    <property type="evidence" value="ECO:0007669"/>
    <property type="project" value="TreeGrafter"/>
</dbReference>
<keyword evidence="4 6" id="KW-0472">Membrane</keyword>
<feature type="transmembrane region" description="Helical" evidence="6">
    <location>
        <begin position="469"/>
        <end position="488"/>
    </location>
</feature>
<feature type="transmembrane region" description="Helical" evidence="6">
    <location>
        <begin position="184"/>
        <end position="202"/>
    </location>
</feature>
<evidence type="ECO:0000256" key="1">
    <source>
        <dbReference type="ARBA" id="ARBA00004141"/>
    </source>
</evidence>
<evidence type="ECO:0000313" key="10">
    <source>
        <dbReference type="Proteomes" id="UP001296104"/>
    </source>
</evidence>
<dbReference type="GO" id="GO:0005886">
    <property type="term" value="C:plasma membrane"/>
    <property type="evidence" value="ECO:0007669"/>
    <property type="project" value="TreeGrafter"/>
</dbReference>
<feature type="domain" description="G protein-coupled receptor GPR1/2/3 C-terminal" evidence="8">
    <location>
        <begin position="459"/>
        <end position="534"/>
    </location>
</feature>
<feature type="transmembrane region" description="Helical" evidence="6">
    <location>
        <begin position="102"/>
        <end position="122"/>
    </location>
</feature>
<keyword evidence="10" id="KW-1185">Reference proteome</keyword>
<dbReference type="Proteomes" id="UP001296104">
    <property type="component" value="Unassembled WGS sequence"/>
</dbReference>
<keyword evidence="2 6" id="KW-0812">Transmembrane</keyword>
<reference evidence="9" key="1">
    <citation type="submission" date="2023-11" db="EMBL/GenBank/DDBJ databases">
        <authorList>
            <person name="Alioto T."/>
            <person name="Alioto T."/>
            <person name="Gomez Garrido J."/>
        </authorList>
    </citation>
    <scope>NUCLEOTIDE SEQUENCE</scope>
</reference>
<feature type="region of interest" description="Disordered" evidence="5">
    <location>
        <begin position="599"/>
        <end position="641"/>
    </location>
</feature>
<feature type="region of interest" description="Disordered" evidence="5">
    <location>
        <begin position="682"/>
        <end position="703"/>
    </location>
</feature>
<keyword evidence="9" id="KW-0675">Receptor</keyword>
<dbReference type="InterPro" id="IPR023041">
    <property type="entry name" value="Glucose_rcpt_Git3-like_N"/>
</dbReference>
<gene>
    <name evidence="9" type="ORF">LECACI_7A005531</name>
</gene>
<name>A0AAI8Z0T6_9PEZI</name>
<dbReference type="Pfam" id="PF11970">
    <property type="entry name" value="GPR_Gpa2_C"/>
    <property type="match status" value="1"/>
</dbReference>
<feature type="region of interest" description="Disordered" evidence="5">
    <location>
        <begin position="329"/>
        <end position="384"/>
    </location>
</feature>
<dbReference type="InterPro" id="IPR022596">
    <property type="entry name" value="GPR1/2/3_C"/>
</dbReference>
<feature type="domain" description="Glucose receptor Git3-like N-terminal" evidence="7">
    <location>
        <begin position="67"/>
        <end position="256"/>
    </location>
</feature>
<feature type="transmembrane region" description="Helical" evidence="6">
    <location>
        <begin position="222"/>
        <end position="245"/>
    </location>
</feature>
<dbReference type="PANTHER" id="PTHR23112">
    <property type="entry name" value="G PROTEIN-COUPLED RECEPTOR 157-RELATED"/>
    <property type="match status" value="1"/>
</dbReference>
<dbReference type="PANTHER" id="PTHR23112:SF37">
    <property type="entry name" value="G PROTEIN-COUPLED RECEPTOR GPR1"/>
    <property type="match status" value="1"/>
</dbReference>
<evidence type="ECO:0000256" key="4">
    <source>
        <dbReference type="ARBA" id="ARBA00023136"/>
    </source>
</evidence>
<evidence type="ECO:0000259" key="7">
    <source>
        <dbReference type="Pfam" id="PF11710"/>
    </source>
</evidence>
<dbReference type="Pfam" id="PF11710">
    <property type="entry name" value="Git3"/>
    <property type="match status" value="1"/>
</dbReference>
<accession>A0AAI8Z0T6</accession>
<feature type="transmembrane region" description="Helical" evidence="6">
    <location>
        <begin position="70"/>
        <end position="90"/>
    </location>
</feature>
<evidence type="ECO:0000256" key="5">
    <source>
        <dbReference type="SAM" id="MobiDB-lite"/>
    </source>
</evidence>
<comment type="caution">
    <text evidence="9">The sequence shown here is derived from an EMBL/GenBank/DDBJ whole genome shotgun (WGS) entry which is preliminary data.</text>
</comment>
<keyword evidence="3 6" id="KW-1133">Transmembrane helix</keyword>
<dbReference type="EMBL" id="CAVMBE010000036">
    <property type="protein sequence ID" value="CAK4030373.1"/>
    <property type="molecule type" value="Genomic_DNA"/>
</dbReference>
<dbReference type="AlphaFoldDB" id="A0AAI8Z0T6"/>
<evidence type="ECO:0000256" key="3">
    <source>
        <dbReference type="ARBA" id="ARBA00022989"/>
    </source>
</evidence>
<comment type="subcellular location">
    <subcellularLocation>
        <location evidence="1">Membrane</location>
        <topology evidence="1">Multi-pass membrane protein</topology>
    </subcellularLocation>
</comment>
<protein>
    <submittedName>
        <fullName evidence="9">G -coupled receptor</fullName>
    </submittedName>
</protein>